<feature type="transmembrane region" description="Helical" evidence="6">
    <location>
        <begin position="20"/>
        <end position="42"/>
    </location>
</feature>
<dbReference type="PANTHER" id="PTHR32196:SF72">
    <property type="entry name" value="RIBOSE IMPORT PERMEASE PROTEIN RBSC"/>
    <property type="match status" value="1"/>
</dbReference>
<dbReference type="EMBL" id="PDKW01000041">
    <property type="protein sequence ID" value="PGH56162.1"/>
    <property type="molecule type" value="Genomic_DNA"/>
</dbReference>
<evidence type="ECO:0000313" key="7">
    <source>
        <dbReference type="EMBL" id="PGH56162.1"/>
    </source>
</evidence>
<sequence>MSVNLLRRSVDGLRAAGSVLPIPFRVAPLCLILAVAVFAAIAPRFLSLGNAANIGAQVWVLALLAIGQMFVLATRGFDISVGAVAALSSVCAAMACNGWGLPGLSAGALAGLLCGLVNGALVGTLGLQPVVATLGSLIAVRGLSLLITGDGQVVPLDAAGAVTRLGFEPMPVLPASSWAALVLAVGAALLVGRSLAGRRILMAGSNPEAVALVGVDTRRVQLWAYGLCGLFAGFAGVLMTVRAGSGLPTEGAGMELQAIAAAVIGGTALSGGIASVAAVVTGAAFIQVLLTGLNLQGVSPFVAQIAVGVVIIASGLLETLLRSLPSFPSQSRTRT</sequence>
<dbReference type="RefSeq" id="WP_098737128.1">
    <property type="nucleotide sequence ID" value="NZ_PDKW01000041.1"/>
</dbReference>
<comment type="caution">
    <text evidence="7">The sequence shown here is derived from an EMBL/GenBank/DDBJ whole genome shotgun (WGS) entry which is preliminary data.</text>
</comment>
<dbReference type="Pfam" id="PF02653">
    <property type="entry name" value="BPD_transp_2"/>
    <property type="match status" value="1"/>
</dbReference>
<feature type="transmembrane region" description="Helical" evidence="6">
    <location>
        <begin position="172"/>
        <end position="192"/>
    </location>
</feature>
<feature type="transmembrane region" description="Helical" evidence="6">
    <location>
        <begin position="259"/>
        <end position="286"/>
    </location>
</feature>
<feature type="transmembrane region" description="Helical" evidence="6">
    <location>
        <begin position="298"/>
        <end position="317"/>
    </location>
</feature>
<dbReference type="CDD" id="cd06579">
    <property type="entry name" value="TM_PBP1_transp_AraH_like"/>
    <property type="match status" value="1"/>
</dbReference>
<keyword evidence="3 6" id="KW-0812">Transmembrane</keyword>
<dbReference type="GO" id="GO:0005886">
    <property type="term" value="C:plasma membrane"/>
    <property type="evidence" value="ECO:0007669"/>
    <property type="project" value="UniProtKB-SubCell"/>
</dbReference>
<accession>A0A2B8BFK1</accession>
<evidence type="ECO:0000256" key="3">
    <source>
        <dbReference type="ARBA" id="ARBA00022692"/>
    </source>
</evidence>
<dbReference type="GO" id="GO:0022857">
    <property type="term" value="F:transmembrane transporter activity"/>
    <property type="evidence" value="ECO:0007669"/>
    <property type="project" value="InterPro"/>
</dbReference>
<evidence type="ECO:0000256" key="2">
    <source>
        <dbReference type="ARBA" id="ARBA00022475"/>
    </source>
</evidence>
<keyword evidence="4 6" id="KW-1133">Transmembrane helix</keyword>
<feature type="transmembrane region" description="Helical" evidence="6">
    <location>
        <begin position="222"/>
        <end position="239"/>
    </location>
</feature>
<reference evidence="8" key="1">
    <citation type="submission" date="2017-10" db="EMBL/GenBank/DDBJ databases">
        <authorList>
            <person name="Kravchenko I.K."/>
            <person name="Grouzdev D.S."/>
        </authorList>
    </citation>
    <scope>NUCLEOTIDE SEQUENCE [LARGE SCALE GENOMIC DNA]</scope>
    <source>
        <strain evidence="8">B2</strain>
    </source>
</reference>
<evidence type="ECO:0000313" key="8">
    <source>
        <dbReference type="Proteomes" id="UP000225379"/>
    </source>
</evidence>
<evidence type="ECO:0000256" key="5">
    <source>
        <dbReference type="ARBA" id="ARBA00023136"/>
    </source>
</evidence>
<gene>
    <name evidence="7" type="ORF">CRT60_14425</name>
</gene>
<dbReference type="AlphaFoldDB" id="A0A2B8BFK1"/>
<feature type="transmembrane region" description="Helical" evidence="6">
    <location>
        <begin position="106"/>
        <end position="127"/>
    </location>
</feature>
<keyword evidence="2" id="KW-1003">Cell membrane</keyword>
<dbReference type="Proteomes" id="UP000225379">
    <property type="component" value="Unassembled WGS sequence"/>
</dbReference>
<protein>
    <submittedName>
        <fullName evidence="7">Ribose ABC transporter permease</fullName>
    </submittedName>
</protein>
<keyword evidence="5 6" id="KW-0472">Membrane</keyword>
<comment type="subcellular location">
    <subcellularLocation>
        <location evidence="1">Cell membrane</location>
        <topology evidence="1">Multi-pass membrane protein</topology>
    </subcellularLocation>
</comment>
<evidence type="ECO:0000256" key="4">
    <source>
        <dbReference type="ARBA" id="ARBA00022989"/>
    </source>
</evidence>
<evidence type="ECO:0000256" key="6">
    <source>
        <dbReference type="SAM" id="Phobius"/>
    </source>
</evidence>
<name>A0A2B8BFK1_9PROT</name>
<keyword evidence="8" id="KW-1185">Reference proteome</keyword>
<dbReference type="PANTHER" id="PTHR32196">
    <property type="entry name" value="ABC TRANSPORTER PERMEASE PROTEIN YPHD-RELATED-RELATED"/>
    <property type="match status" value="1"/>
</dbReference>
<feature type="transmembrane region" description="Helical" evidence="6">
    <location>
        <begin position="79"/>
        <end position="99"/>
    </location>
</feature>
<dbReference type="InterPro" id="IPR001851">
    <property type="entry name" value="ABC_transp_permease"/>
</dbReference>
<feature type="transmembrane region" description="Helical" evidence="6">
    <location>
        <begin position="54"/>
        <end position="73"/>
    </location>
</feature>
<organism evidence="7 8">
    <name type="scientific">Azospirillum palustre</name>
    <dbReference type="NCBI Taxonomy" id="2044885"/>
    <lineage>
        <taxon>Bacteria</taxon>
        <taxon>Pseudomonadati</taxon>
        <taxon>Pseudomonadota</taxon>
        <taxon>Alphaproteobacteria</taxon>
        <taxon>Rhodospirillales</taxon>
        <taxon>Azospirillaceae</taxon>
        <taxon>Azospirillum</taxon>
    </lineage>
</organism>
<proteinExistence type="predicted"/>
<dbReference type="OrthoDB" id="192433at2"/>
<evidence type="ECO:0000256" key="1">
    <source>
        <dbReference type="ARBA" id="ARBA00004651"/>
    </source>
</evidence>